<proteinExistence type="inferred from homology"/>
<dbReference type="OrthoDB" id="292562at2759"/>
<dbReference type="InterPro" id="IPR002528">
    <property type="entry name" value="MATE_fam"/>
</dbReference>
<gene>
    <name evidence="3" type="ORF">C1SCF055_LOCUS13692</name>
</gene>
<feature type="transmembrane region" description="Helical" evidence="2">
    <location>
        <begin position="405"/>
        <end position="427"/>
    </location>
</feature>
<feature type="transmembrane region" description="Helical" evidence="2">
    <location>
        <begin position="171"/>
        <end position="197"/>
    </location>
</feature>
<keyword evidence="2" id="KW-1133">Transmembrane helix</keyword>
<evidence type="ECO:0000313" key="3">
    <source>
        <dbReference type="EMBL" id="CAI3986327.1"/>
    </source>
</evidence>
<dbReference type="EMBL" id="CAMXCT010001071">
    <property type="protein sequence ID" value="CAI3986327.1"/>
    <property type="molecule type" value="Genomic_DNA"/>
</dbReference>
<feature type="transmembrane region" description="Helical" evidence="2">
    <location>
        <begin position="379"/>
        <end position="399"/>
    </location>
</feature>
<dbReference type="PANTHER" id="PTHR11206">
    <property type="entry name" value="MULTIDRUG RESISTANCE PROTEIN"/>
    <property type="match status" value="1"/>
</dbReference>
<dbReference type="GO" id="GO:0015297">
    <property type="term" value="F:antiporter activity"/>
    <property type="evidence" value="ECO:0007669"/>
    <property type="project" value="InterPro"/>
</dbReference>
<name>A0A9P1C6D3_9DINO</name>
<feature type="transmembrane region" description="Helical" evidence="2">
    <location>
        <begin position="142"/>
        <end position="165"/>
    </location>
</feature>
<keyword evidence="6" id="KW-1185">Reference proteome</keyword>
<sequence length="455" mass="48661">MMLPLASGNLINYAVTFVTLHVVGSEGTSAVAAVGLAMALYTCLGRNLIMGLCGAVDTISSQAAGAGRLELLGPIFRRSCLFLLLHLLPFGLFSFSALLWLPHLTDPSVARNAARFLLLLLPDLAAQCLWRPMNRVLASQRITCPFMVVSFLVLLCHYFFCRFFVSRLGFLGAACATSCSGLVTLLLGALAVCLVGANRTIWGGRSTPSAIQQAGCGWRALAALAYPSAAMRMLESAGFSGVVTASALLPLAKVEVDIMSLSLNAYGCFFSLFPALSVCADTRVGNAIGRGAVKNAKRAMRVAVLLALPTATAVSMVFVLPVCKQFLEQLLRVDSLDPRVQQGLEAIFVIFVCGFYYIDGLQTALSGAVRGTGQQQKGARICVLAYWILGIPSALALGFGGLNAIGLWLGMLVGPLVQLIFYARLLWKLNWAAVAASCEERLVNHHDSDWRCLRS</sequence>
<reference evidence="3" key="1">
    <citation type="submission" date="2022-10" db="EMBL/GenBank/DDBJ databases">
        <authorList>
            <person name="Chen Y."/>
            <person name="Dougan E. K."/>
            <person name="Chan C."/>
            <person name="Rhodes N."/>
            <person name="Thang M."/>
        </authorList>
    </citation>
    <scope>NUCLEOTIDE SEQUENCE</scope>
</reference>
<accession>A0A9P1C6D3</accession>
<dbReference type="AlphaFoldDB" id="A0A9P1C6D3"/>
<comment type="similarity">
    <text evidence="1">Belongs to the multi antimicrobial extrusion (MATE) (TC 2.A.66.1) family.</text>
</comment>
<dbReference type="EMBL" id="CAMXCT030001071">
    <property type="protein sequence ID" value="CAL4773639.1"/>
    <property type="molecule type" value="Genomic_DNA"/>
</dbReference>
<organism evidence="3">
    <name type="scientific">Cladocopium goreaui</name>
    <dbReference type="NCBI Taxonomy" id="2562237"/>
    <lineage>
        <taxon>Eukaryota</taxon>
        <taxon>Sar</taxon>
        <taxon>Alveolata</taxon>
        <taxon>Dinophyceae</taxon>
        <taxon>Suessiales</taxon>
        <taxon>Symbiodiniaceae</taxon>
        <taxon>Cladocopium</taxon>
    </lineage>
</organism>
<keyword evidence="2" id="KW-0812">Transmembrane</keyword>
<keyword evidence="2" id="KW-0472">Membrane</keyword>
<dbReference type="Proteomes" id="UP001152797">
    <property type="component" value="Unassembled WGS sequence"/>
</dbReference>
<dbReference type="Pfam" id="PF01554">
    <property type="entry name" value="MatE"/>
    <property type="match status" value="2"/>
</dbReference>
<reference evidence="4" key="2">
    <citation type="submission" date="2024-04" db="EMBL/GenBank/DDBJ databases">
        <authorList>
            <person name="Chen Y."/>
            <person name="Shah S."/>
            <person name="Dougan E. K."/>
            <person name="Thang M."/>
            <person name="Chan C."/>
        </authorList>
    </citation>
    <scope>NUCLEOTIDE SEQUENCE [LARGE SCALE GENOMIC DNA]</scope>
</reference>
<evidence type="ECO:0000256" key="2">
    <source>
        <dbReference type="SAM" id="Phobius"/>
    </source>
</evidence>
<feature type="transmembrane region" description="Helical" evidence="2">
    <location>
        <begin position="81"/>
        <end position="101"/>
    </location>
</feature>
<feature type="transmembrane region" description="Helical" evidence="2">
    <location>
        <begin position="20"/>
        <end position="41"/>
    </location>
</feature>
<feature type="transmembrane region" description="Helical" evidence="2">
    <location>
        <begin position="258"/>
        <end position="278"/>
    </location>
</feature>
<dbReference type="GO" id="GO:0042910">
    <property type="term" value="F:xenobiotic transmembrane transporter activity"/>
    <property type="evidence" value="ECO:0007669"/>
    <property type="project" value="InterPro"/>
</dbReference>
<evidence type="ECO:0000256" key="1">
    <source>
        <dbReference type="ARBA" id="ARBA00010199"/>
    </source>
</evidence>
<feature type="transmembrane region" description="Helical" evidence="2">
    <location>
        <begin position="299"/>
        <end position="320"/>
    </location>
</feature>
<feature type="transmembrane region" description="Helical" evidence="2">
    <location>
        <begin position="340"/>
        <end position="358"/>
    </location>
</feature>
<evidence type="ECO:0000313" key="6">
    <source>
        <dbReference type="Proteomes" id="UP001152797"/>
    </source>
</evidence>
<comment type="caution">
    <text evidence="3">The sequence shown here is derived from an EMBL/GenBank/DDBJ whole genome shotgun (WGS) entry which is preliminary data.</text>
</comment>
<protein>
    <submittedName>
        <fullName evidence="5">MATE efflux family protein 9</fullName>
    </submittedName>
</protein>
<dbReference type="GO" id="GO:0016020">
    <property type="term" value="C:membrane"/>
    <property type="evidence" value="ECO:0007669"/>
    <property type="project" value="InterPro"/>
</dbReference>
<dbReference type="EMBL" id="CAMXCT020001071">
    <property type="protein sequence ID" value="CAL1139702.1"/>
    <property type="molecule type" value="Genomic_DNA"/>
</dbReference>
<evidence type="ECO:0000313" key="4">
    <source>
        <dbReference type="EMBL" id="CAL1139702.1"/>
    </source>
</evidence>
<evidence type="ECO:0000313" key="5">
    <source>
        <dbReference type="EMBL" id="CAL4773639.1"/>
    </source>
</evidence>